<comment type="caution">
    <text evidence="3">The sequence shown here is derived from an EMBL/GenBank/DDBJ whole genome shotgun (WGS) entry which is preliminary data.</text>
</comment>
<evidence type="ECO:0000313" key="3">
    <source>
        <dbReference type="EMBL" id="GAA0282536.1"/>
    </source>
</evidence>
<feature type="domain" description="NADP-dependent oxidoreductase" evidence="2">
    <location>
        <begin position="30"/>
        <end position="334"/>
    </location>
</feature>
<gene>
    <name evidence="3" type="ORF">GCM10010302_20510</name>
</gene>
<protein>
    <submittedName>
        <fullName evidence="3">Aldo/keto reductase</fullName>
    </submittedName>
</protein>
<dbReference type="Gene3D" id="3.20.20.100">
    <property type="entry name" value="NADP-dependent oxidoreductase domain"/>
    <property type="match status" value="1"/>
</dbReference>
<dbReference type="InterPro" id="IPR050791">
    <property type="entry name" value="Aldo-Keto_reductase"/>
</dbReference>
<evidence type="ECO:0000313" key="4">
    <source>
        <dbReference type="Proteomes" id="UP001501867"/>
    </source>
</evidence>
<organism evidence="3 4">
    <name type="scientific">Streptomyces polychromogenes</name>
    <dbReference type="NCBI Taxonomy" id="67342"/>
    <lineage>
        <taxon>Bacteria</taxon>
        <taxon>Bacillati</taxon>
        <taxon>Actinomycetota</taxon>
        <taxon>Actinomycetes</taxon>
        <taxon>Kitasatosporales</taxon>
        <taxon>Streptomycetaceae</taxon>
        <taxon>Streptomyces</taxon>
    </lineage>
</organism>
<dbReference type="PANTHER" id="PTHR43625:SF40">
    <property type="entry name" value="ALDO-KETO REDUCTASE YAKC [NADP(+)]"/>
    <property type="match status" value="1"/>
</dbReference>
<dbReference type="Pfam" id="PF00248">
    <property type="entry name" value="Aldo_ket_red"/>
    <property type="match status" value="1"/>
</dbReference>
<reference evidence="4" key="1">
    <citation type="journal article" date="2019" name="Int. J. Syst. Evol. Microbiol.">
        <title>The Global Catalogue of Microorganisms (GCM) 10K type strain sequencing project: providing services to taxonomists for standard genome sequencing and annotation.</title>
        <authorList>
            <consortium name="The Broad Institute Genomics Platform"/>
            <consortium name="The Broad Institute Genome Sequencing Center for Infectious Disease"/>
            <person name="Wu L."/>
            <person name="Ma J."/>
        </authorList>
    </citation>
    <scope>NUCLEOTIDE SEQUENCE [LARGE SCALE GENOMIC DNA]</scope>
    <source>
        <strain evidence="4">JCM 4505</strain>
    </source>
</reference>
<keyword evidence="4" id="KW-1185">Reference proteome</keyword>
<dbReference type="Proteomes" id="UP001501867">
    <property type="component" value="Unassembled WGS sequence"/>
</dbReference>
<accession>A0ABP3EYW6</accession>
<name>A0ABP3EYW6_9ACTN</name>
<keyword evidence="1" id="KW-0560">Oxidoreductase</keyword>
<dbReference type="InterPro" id="IPR023210">
    <property type="entry name" value="NADP_OxRdtase_dom"/>
</dbReference>
<evidence type="ECO:0000256" key="1">
    <source>
        <dbReference type="ARBA" id="ARBA00023002"/>
    </source>
</evidence>
<dbReference type="SUPFAM" id="SSF51430">
    <property type="entry name" value="NAD(P)-linked oxidoreductase"/>
    <property type="match status" value="1"/>
</dbReference>
<sequence length="357" mass="37807">MTTNENTSTSASATTPAARRLGATGPAVYPLGLGCMGMSALYGEADRTESLATIHAYLEAAPEGMNTLLDTGDFYGMGHNELLINEALRTAPAATRERALTSVKFGALRTVEGGFTGYDGRPEAVKNFLAYSLQRLGRDHIDVYRIARVDPDVPIEETVGAIAEAVQAGHVRHIGLSEVGADTLRRAAAVAPISDLQIEYSLISRGIEDRILPTARELGIGVTAYGVLSRGLISGHFSRDRALAPGDFRGMSPRFQGENLGRNLDLVEALRKVAGEKGVSVAQIAIAWVLAQGPRQGVDIVPLVGARRRDRLAEALGSLRVELTDSDLAAIEAAVPAGSASGDRYPAAQMAHLDSEH</sequence>
<dbReference type="PANTHER" id="PTHR43625">
    <property type="entry name" value="AFLATOXIN B1 ALDEHYDE REDUCTASE"/>
    <property type="match status" value="1"/>
</dbReference>
<dbReference type="InterPro" id="IPR036812">
    <property type="entry name" value="NAD(P)_OxRdtase_dom_sf"/>
</dbReference>
<dbReference type="RefSeq" id="WP_344155955.1">
    <property type="nucleotide sequence ID" value="NZ_BAAABV010000014.1"/>
</dbReference>
<evidence type="ECO:0000259" key="2">
    <source>
        <dbReference type="Pfam" id="PF00248"/>
    </source>
</evidence>
<dbReference type="EMBL" id="BAAABV010000014">
    <property type="protein sequence ID" value="GAA0282536.1"/>
    <property type="molecule type" value="Genomic_DNA"/>
</dbReference>
<proteinExistence type="predicted"/>